<protein>
    <submittedName>
        <fullName evidence="1">Uncharacterized protein</fullName>
    </submittedName>
</protein>
<sequence length="113" mass="12893">MKSVFILIVTCKHLDHVLCNANITITFYNVFNITTKESKMTSATLSCSQETCKQKRYHLERLSYQALCAQLEKCETCENGLFKTNLVATRTHQIIALYWAQIHNTFTGKAIGN</sequence>
<gene>
    <name evidence="1" type="ORF">SHALO_2629</name>
</gene>
<evidence type="ECO:0000313" key="2">
    <source>
        <dbReference type="Proteomes" id="UP000094609"/>
    </source>
</evidence>
<proteinExistence type="predicted"/>
<dbReference type="PATRIC" id="fig|1193502.14.peg.2661"/>
<accession>A0A1D7TN15</accession>
<dbReference type="EMBL" id="CP017111">
    <property type="protein sequence ID" value="AOO66387.1"/>
    <property type="molecule type" value="Genomic_DNA"/>
</dbReference>
<dbReference type="Proteomes" id="UP000094609">
    <property type="component" value="Chromosome"/>
</dbReference>
<dbReference type="STRING" id="1193502.SHALO_2629"/>
<keyword evidence="2" id="KW-1185">Reference proteome</keyword>
<dbReference type="AlphaFoldDB" id="A0A1D7TN15"/>
<evidence type="ECO:0000313" key="1">
    <source>
        <dbReference type="EMBL" id="AOO66387.1"/>
    </source>
</evidence>
<reference evidence="2" key="1">
    <citation type="submission" date="2016-08" db="EMBL/GenBank/DDBJ databases">
        <title>Complete genome sequence of the organohalide-respiring Epsilonproteobacterium Sulfurospirillum halorespirans.</title>
        <authorList>
            <person name="Goris T."/>
            <person name="Zimmermann J."/>
            <person name="Schenz B."/>
            <person name="Lemos M."/>
            <person name="Hackermueller J."/>
            <person name="Diekert G."/>
        </authorList>
    </citation>
    <scope>NUCLEOTIDE SEQUENCE [LARGE SCALE GENOMIC DNA]</scope>
    <source>
        <strain>DSM 13726</strain>
        <strain evidence="2">PCE-M2</strain>
    </source>
</reference>
<name>A0A1D7TN15_9BACT</name>
<organism evidence="1 2">
    <name type="scientific">Sulfurospirillum halorespirans DSM 13726</name>
    <dbReference type="NCBI Taxonomy" id="1193502"/>
    <lineage>
        <taxon>Bacteria</taxon>
        <taxon>Pseudomonadati</taxon>
        <taxon>Campylobacterota</taxon>
        <taxon>Epsilonproteobacteria</taxon>
        <taxon>Campylobacterales</taxon>
        <taxon>Sulfurospirillaceae</taxon>
        <taxon>Sulfurospirillum</taxon>
    </lineage>
</organism>
<dbReference type="KEGG" id="shal:SHALO_2629"/>